<evidence type="ECO:0000256" key="17">
    <source>
        <dbReference type="PROSITE-ProRule" id="PRU00409"/>
    </source>
</evidence>
<evidence type="ECO:0000256" key="5">
    <source>
        <dbReference type="ARBA" id="ARBA00010871"/>
    </source>
</evidence>
<evidence type="ECO:0000256" key="11">
    <source>
        <dbReference type="ARBA" id="ARBA00022960"/>
    </source>
</evidence>
<dbReference type="InterPro" id="IPR000291">
    <property type="entry name" value="D-Ala_lig_Van_CS"/>
</dbReference>
<comment type="caution">
    <text evidence="19">The sequence shown here is derived from an EMBL/GenBank/DDBJ whole genome shotgun (WGS) entry which is preliminary data.</text>
</comment>
<keyword evidence="14 16" id="KW-0961">Cell wall biogenesis/degradation</keyword>
<evidence type="ECO:0000256" key="1">
    <source>
        <dbReference type="ARBA" id="ARBA00001936"/>
    </source>
</evidence>
<accession>A0ABU8ZXQ0</accession>
<evidence type="ECO:0000256" key="2">
    <source>
        <dbReference type="ARBA" id="ARBA00001946"/>
    </source>
</evidence>
<evidence type="ECO:0000259" key="18">
    <source>
        <dbReference type="PROSITE" id="PS50975"/>
    </source>
</evidence>
<evidence type="ECO:0000256" key="4">
    <source>
        <dbReference type="ARBA" id="ARBA00004752"/>
    </source>
</evidence>
<keyword evidence="11 16" id="KW-0133">Cell shape</keyword>
<dbReference type="Pfam" id="PF01820">
    <property type="entry name" value="Dala_Dala_lig_N"/>
    <property type="match status" value="1"/>
</dbReference>
<dbReference type="PROSITE" id="PS00843">
    <property type="entry name" value="DALA_DALA_LIGASE_1"/>
    <property type="match status" value="1"/>
</dbReference>
<keyword evidence="13" id="KW-0464">Manganese</keyword>
<keyword evidence="9 17" id="KW-0067">ATP-binding</keyword>
<dbReference type="InterPro" id="IPR016185">
    <property type="entry name" value="PreATP-grasp_dom_sf"/>
</dbReference>
<organism evidence="19 20">
    <name type="scientific">Pseudomonas shirazensis</name>
    <dbReference type="NCBI Taxonomy" id="2745494"/>
    <lineage>
        <taxon>Bacteria</taxon>
        <taxon>Pseudomonadati</taxon>
        <taxon>Pseudomonadota</taxon>
        <taxon>Gammaproteobacteria</taxon>
        <taxon>Pseudomonadales</taxon>
        <taxon>Pseudomonadaceae</taxon>
        <taxon>Pseudomonas</taxon>
    </lineage>
</organism>
<proteinExistence type="inferred from homology"/>
<feature type="domain" description="ATP-grasp" evidence="18">
    <location>
        <begin position="170"/>
        <end position="373"/>
    </location>
</feature>
<keyword evidence="6 16" id="KW-0436">Ligase</keyword>
<evidence type="ECO:0000256" key="13">
    <source>
        <dbReference type="ARBA" id="ARBA00023211"/>
    </source>
</evidence>
<dbReference type="InterPro" id="IPR011127">
    <property type="entry name" value="Dala_Dala_lig_N"/>
</dbReference>
<dbReference type="Pfam" id="PF07478">
    <property type="entry name" value="Dala_Dala_lig_C"/>
    <property type="match status" value="1"/>
</dbReference>
<reference evidence="19 20" key="1">
    <citation type="submission" date="2024-03" db="EMBL/GenBank/DDBJ databases">
        <title>Screening, Identification and Application of a Plant Lactobacillus Strain.</title>
        <authorList>
            <person name="Li Y.L."/>
        </authorList>
    </citation>
    <scope>NUCLEOTIDE SEQUENCE [LARGE SCALE GENOMIC DNA]</scope>
    <source>
        <strain evidence="19 20">JDB</strain>
    </source>
</reference>
<evidence type="ECO:0000313" key="20">
    <source>
        <dbReference type="Proteomes" id="UP001386972"/>
    </source>
</evidence>
<protein>
    <recommendedName>
        <fullName evidence="16">D-alanine--D-alanine ligase</fullName>
        <ecNumber evidence="16">6.3.2.4</ecNumber>
    </recommendedName>
    <alternativeName>
        <fullName evidence="16">D-Ala-D-Ala ligase</fullName>
    </alternativeName>
    <alternativeName>
        <fullName evidence="16">D-alanylalanine synthetase</fullName>
    </alternativeName>
</protein>
<dbReference type="SUPFAM" id="SSF52440">
    <property type="entry name" value="PreATP-grasp domain"/>
    <property type="match status" value="1"/>
</dbReference>
<dbReference type="InterPro" id="IPR013815">
    <property type="entry name" value="ATP_grasp_subdomain_1"/>
</dbReference>
<comment type="cofactor">
    <cofactor evidence="1">
        <name>Mn(2+)</name>
        <dbReference type="ChEBI" id="CHEBI:29035"/>
    </cofactor>
</comment>
<dbReference type="InterPro" id="IPR011095">
    <property type="entry name" value="Dala_Dala_lig_C"/>
</dbReference>
<dbReference type="RefSeq" id="WP_186698650.1">
    <property type="nucleotide sequence ID" value="NZ_JABWRD020000001.1"/>
</dbReference>
<evidence type="ECO:0000256" key="3">
    <source>
        <dbReference type="ARBA" id="ARBA00003921"/>
    </source>
</evidence>
<evidence type="ECO:0000256" key="8">
    <source>
        <dbReference type="ARBA" id="ARBA00022741"/>
    </source>
</evidence>
<evidence type="ECO:0000256" key="10">
    <source>
        <dbReference type="ARBA" id="ARBA00022842"/>
    </source>
</evidence>
<dbReference type="PROSITE" id="PS00844">
    <property type="entry name" value="DALA_DALA_LIGASE_2"/>
    <property type="match status" value="1"/>
</dbReference>
<evidence type="ECO:0000256" key="14">
    <source>
        <dbReference type="ARBA" id="ARBA00023316"/>
    </source>
</evidence>
<gene>
    <name evidence="16" type="primary">ddl</name>
    <name evidence="19" type="ORF">WLF18_06675</name>
</gene>
<comment type="function">
    <text evidence="3 16">Cell wall formation.</text>
</comment>
<dbReference type="PROSITE" id="PS50975">
    <property type="entry name" value="ATP_GRASP"/>
    <property type="match status" value="1"/>
</dbReference>
<comment type="catalytic activity">
    <reaction evidence="15 16">
        <text>2 D-alanine + ATP = D-alanyl-D-alanine + ADP + phosphate + H(+)</text>
        <dbReference type="Rhea" id="RHEA:11224"/>
        <dbReference type="ChEBI" id="CHEBI:15378"/>
        <dbReference type="ChEBI" id="CHEBI:30616"/>
        <dbReference type="ChEBI" id="CHEBI:43474"/>
        <dbReference type="ChEBI" id="CHEBI:57416"/>
        <dbReference type="ChEBI" id="CHEBI:57822"/>
        <dbReference type="ChEBI" id="CHEBI:456216"/>
        <dbReference type="EC" id="6.3.2.4"/>
    </reaction>
</comment>
<dbReference type="EC" id="6.3.2.4" evidence="16"/>
<dbReference type="Gene3D" id="3.30.470.20">
    <property type="entry name" value="ATP-grasp fold, B domain"/>
    <property type="match status" value="1"/>
</dbReference>
<comment type="cofactor">
    <cofactor evidence="2">
        <name>Mg(2+)</name>
        <dbReference type="ChEBI" id="CHEBI:18420"/>
    </cofactor>
</comment>
<dbReference type="InterPro" id="IPR011761">
    <property type="entry name" value="ATP-grasp"/>
</dbReference>
<comment type="pathway">
    <text evidence="4 16">Cell wall biogenesis; peptidoglycan biosynthesis.</text>
</comment>
<keyword evidence="16" id="KW-0963">Cytoplasm</keyword>
<evidence type="ECO:0000313" key="19">
    <source>
        <dbReference type="EMBL" id="MEK2608786.1"/>
    </source>
</evidence>
<evidence type="ECO:0000256" key="16">
    <source>
        <dbReference type="HAMAP-Rule" id="MF_00047"/>
    </source>
</evidence>
<dbReference type="NCBIfam" id="TIGR01205">
    <property type="entry name" value="D_ala_D_alaTIGR"/>
    <property type="match status" value="1"/>
</dbReference>
<dbReference type="PANTHER" id="PTHR23132">
    <property type="entry name" value="D-ALANINE--D-ALANINE LIGASE"/>
    <property type="match status" value="1"/>
</dbReference>
<evidence type="ECO:0000256" key="6">
    <source>
        <dbReference type="ARBA" id="ARBA00022598"/>
    </source>
</evidence>
<dbReference type="Gene3D" id="3.30.1490.20">
    <property type="entry name" value="ATP-grasp fold, A domain"/>
    <property type="match status" value="1"/>
</dbReference>
<keyword evidence="7" id="KW-0479">Metal-binding</keyword>
<dbReference type="SUPFAM" id="SSF56059">
    <property type="entry name" value="Glutathione synthetase ATP-binding domain-like"/>
    <property type="match status" value="1"/>
</dbReference>
<evidence type="ECO:0000256" key="12">
    <source>
        <dbReference type="ARBA" id="ARBA00022984"/>
    </source>
</evidence>
<evidence type="ECO:0000256" key="9">
    <source>
        <dbReference type="ARBA" id="ARBA00022840"/>
    </source>
</evidence>
<comment type="similarity">
    <text evidence="5 16">Belongs to the D-alanine--D-alanine ligase family.</text>
</comment>
<dbReference type="EMBL" id="JBBNAW010000003">
    <property type="protein sequence ID" value="MEK2608786.1"/>
    <property type="molecule type" value="Genomic_DNA"/>
</dbReference>
<dbReference type="PIRSF" id="PIRSF039102">
    <property type="entry name" value="Ddl/VanB"/>
    <property type="match status" value="1"/>
</dbReference>
<keyword evidence="20" id="KW-1185">Reference proteome</keyword>
<dbReference type="HAMAP" id="MF_00047">
    <property type="entry name" value="Dala_Dala_lig"/>
    <property type="match status" value="1"/>
</dbReference>
<keyword evidence="8 17" id="KW-0547">Nucleotide-binding</keyword>
<dbReference type="PANTHER" id="PTHR23132:SF25">
    <property type="entry name" value="D-ALANINE--D-ALANINE LIGASE A"/>
    <property type="match status" value="1"/>
</dbReference>
<keyword evidence="12 16" id="KW-0573">Peptidoglycan synthesis</keyword>
<evidence type="ECO:0000256" key="15">
    <source>
        <dbReference type="ARBA" id="ARBA00047614"/>
    </source>
</evidence>
<keyword evidence="10" id="KW-0460">Magnesium</keyword>
<sequence length="396" mass="42896">MAWTTFPLAGKMPFSFYWILDTVAKDASLGAKKMKQNVIALIFGGRSTERSVSLRSAATIHAALVELGKEVHCIGIDEQGIWRYLGRPHLFPENWEPSAPVVSLRPGSCSIFLGSRGVVDEINIDILFPALHGRWGEDGTIQGLAAMCGIPCVGSGVLGSAVSMDKDIAKRLLQACGIRVAPWVSMRSLHPWGRLVERLGSTTLFIKPANSGSSIGISRVTDAAGYAEAYALAVQHDRKVLAEAEIVGREIECGVLERGDGLFVSSLGEIIKNEGQAYYDYEAKYDRRSGAELRVPAVLPLAIAARIQEYSKQAFECLDLRGLARVDFFLTDEGEVILNEVNTLPGFTSASMYPRVLEYSGHPMSQLVEILLRNACLPADGEGSMTGLAGGAFQEM</sequence>
<dbReference type="Proteomes" id="UP001386972">
    <property type="component" value="Unassembled WGS sequence"/>
</dbReference>
<evidence type="ECO:0000256" key="7">
    <source>
        <dbReference type="ARBA" id="ARBA00022723"/>
    </source>
</evidence>
<dbReference type="GO" id="GO:0016874">
    <property type="term" value="F:ligase activity"/>
    <property type="evidence" value="ECO:0007669"/>
    <property type="project" value="UniProtKB-KW"/>
</dbReference>
<comment type="subcellular location">
    <subcellularLocation>
        <location evidence="16">Cytoplasm</location>
    </subcellularLocation>
</comment>
<name>A0ABU8ZXQ0_9PSED</name>
<dbReference type="NCBIfam" id="NF002528">
    <property type="entry name" value="PRK01966.1-4"/>
    <property type="match status" value="1"/>
</dbReference>
<dbReference type="InterPro" id="IPR005905">
    <property type="entry name" value="D_ala_D_ala"/>
</dbReference>
<dbReference type="Gene3D" id="3.40.50.20">
    <property type="match status" value="1"/>
</dbReference>